<dbReference type="PANTHER" id="PTHR24220">
    <property type="entry name" value="IMPORT ATP-BINDING PROTEIN"/>
    <property type="match status" value="1"/>
</dbReference>
<dbReference type="InterPro" id="IPR003439">
    <property type="entry name" value="ABC_transporter-like_ATP-bd"/>
</dbReference>
<dbReference type="InterPro" id="IPR017911">
    <property type="entry name" value="MacB-like_ATP-bd"/>
</dbReference>
<dbReference type="Pfam" id="PF00005">
    <property type="entry name" value="ABC_tran"/>
    <property type="match status" value="1"/>
</dbReference>
<dbReference type="InterPro" id="IPR027417">
    <property type="entry name" value="P-loop_NTPase"/>
</dbReference>
<evidence type="ECO:0000256" key="2">
    <source>
        <dbReference type="ARBA" id="ARBA00022741"/>
    </source>
</evidence>
<dbReference type="Proteomes" id="UP001501490">
    <property type="component" value="Unassembled WGS sequence"/>
</dbReference>
<proteinExistence type="predicted"/>
<keyword evidence="6" id="KW-1185">Reference proteome</keyword>
<dbReference type="InterPro" id="IPR003593">
    <property type="entry name" value="AAA+_ATPase"/>
</dbReference>
<dbReference type="PROSITE" id="PS50893">
    <property type="entry name" value="ABC_TRANSPORTER_2"/>
    <property type="match status" value="1"/>
</dbReference>
<dbReference type="Gene3D" id="3.40.50.300">
    <property type="entry name" value="P-loop containing nucleotide triphosphate hydrolases"/>
    <property type="match status" value="1"/>
</dbReference>
<dbReference type="GO" id="GO:0005524">
    <property type="term" value="F:ATP binding"/>
    <property type="evidence" value="ECO:0007669"/>
    <property type="project" value="UniProtKB-KW"/>
</dbReference>
<name>A0ABP6ZQ15_9ACTN</name>
<dbReference type="CDD" id="cd03255">
    <property type="entry name" value="ABC_MJ0796_LolCDE_FtsE"/>
    <property type="match status" value="1"/>
</dbReference>
<keyword evidence="1" id="KW-0813">Transport</keyword>
<evidence type="ECO:0000259" key="4">
    <source>
        <dbReference type="PROSITE" id="PS50893"/>
    </source>
</evidence>
<evidence type="ECO:0000256" key="1">
    <source>
        <dbReference type="ARBA" id="ARBA00022448"/>
    </source>
</evidence>
<accession>A0ABP6ZQ15</accession>
<feature type="domain" description="ABC transporter" evidence="4">
    <location>
        <begin position="26"/>
        <end position="257"/>
    </location>
</feature>
<dbReference type="PROSITE" id="PS00211">
    <property type="entry name" value="ABC_TRANSPORTER_1"/>
    <property type="match status" value="1"/>
</dbReference>
<gene>
    <name evidence="5" type="ORF">GCM10022236_17450</name>
</gene>
<dbReference type="PANTHER" id="PTHR24220:SF685">
    <property type="entry name" value="ABC TRANSPORTER RELATED"/>
    <property type="match status" value="1"/>
</dbReference>
<evidence type="ECO:0000256" key="3">
    <source>
        <dbReference type="ARBA" id="ARBA00022840"/>
    </source>
</evidence>
<comment type="caution">
    <text evidence="5">The sequence shown here is derived from an EMBL/GenBank/DDBJ whole genome shotgun (WGS) entry which is preliminary data.</text>
</comment>
<evidence type="ECO:0000313" key="6">
    <source>
        <dbReference type="Proteomes" id="UP001501490"/>
    </source>
</evidence>
<dbReference type="SMART" id="SM00382">
    <property type="entry name" value="AAA"/>
    <property type="match status" value="1"/>
</dbReference>
<dbReference type="SUPFAM" id="SSF52540">
    <property type="entry name" value="P-loop containing nucleoside triphosphate hydrolases"/>
    <property type="match status" value="1"/>
</dbReference>
<sequence length="262" mass="27686">MTASTASGLAPGPSARRTAGLRTAGLRTIALTKEYGAGRTRVRALDGVDLDLDAGSFTAIMGPSGSGKSTLLHCLAGLDRPTGGQVFLGPTELGSLDDRALTRIRRDRIGFVFQSFNLLPTLTARANITLPLDLAGRRVDRAELDAVVASLGLTDRLDHRPSELSGGQQQRVAIARALVTRPEVLFADEPTGALDSITGQTLLSQLRRASLETGQTVVMVTHDPIAASYAARVVLLSDGRPADDLDRPDPESIVRALTSLSR</sequence>
<keyword evidence="3 5" id="KW-0067">ATP-binding</keyword>
<organism evidence="5 6">
    <name type="scientific">Microlunatus ginsengisoli</name>
    <dbReference type="NCBI Taxonomy" id="363863"/>
    <lineage>
        <taxon>Bacteria</taxon>
        <taxon>Bacillati</taxon>
        <taxon>Actinomycetota</taxon>
        <taxon>Actinomycetes</taxon>
        <taxon>Propionibacteriales</taxon>
        <taxon>Propionibacteriaceae</taxon>
        <taxon>Microlunatus</taxon>
    </lineage>
</organism>
<dbReference type="InterPro" id="IPR017871">
    <property type="entry name" value="ABC_transporter-like_CS"/>
</dbReference>
<protein>
    <submittedName>
        <fullName evidence="5">ABC transporter ATP-binding protein</fullName>
    </submittedName>
</protein>
<reference evidence="6" key="1">
    <citation type="journal article" date="2019" name="Int. J. Syst. Evol. Microbiol.">
        <title>The Global Catalogue of Microorganisms (GCM) 10K type strain sequencing project: providing services to taxonomists for standard genome sequencing and annotation.</title>
        <authorList>
            <consortium name="The Broad Institute Genomics Platform"/>
            <consortium name="The Broad Institute Genome Sequencing Center for Infectious Disease"/>
            <person name="Wu L."/>
            <person name="Ma J."/>
        </authorList>
    </citation>
    <scope>NUCLEOTIDE SEQUENCE [LARGE SCALE GENOMIC DNA]</scope>
    <source>
        <strain evidence="6">JCM 16929</strain>
    </source>
</reference>
<evidence type="ECO:0000313" key="5">
    <source>
        <dbReference type="EMBL" id="GAA3615848.1"/>
    </source>
</evidence>
<dbReference type="EMBL" id="BAABAB010000010">
    <property type="protein sequence ID" value="GAA3615848.1"/>
    <property type="molecule type" value="Genomic_DNA"/>
</dbReference>
<keyword evidence="2" id="KW-0547">Nucleotide-binding</keyword>
<dbReference type="RefSeq" id="WP_425562504.1">
    <property type="nucleotide sequence ID" value="NZ_BAABAB010000010.1"/>
</dbReference>
<dbReference type="InterPro" id="IPR015854">
    <property type="entry name" value="ABC_transpr_LolD-like"/>
</dbReference>